<dbReference type="Gene3D" id="2.170.300.10">
    <property type="entry name" value="Tie2 ligand-binding domain superfamily"/>
    <property type="match status" value="1"/>
</dbReference>
<evidence type="ECO:0000256" key="1">
    <source>
        <dbReference type="ARBA" id="ARBA00022536"/>
    </source>
</evidence>
<dbReference type="AlphaFoldDB" id="A0A433U6X0"/>
<dbReference type="EMBL" id="RQTK01000052">
    <property type="protein sequence ID" value="RUS89567.1"/>
    <property type="molecule type" value="Genomic_DNA"/>
</dbReference>
<gene>
    <name evidence="3" type="ORF">EGW08_002685</name>
</gene>
<organism evidence="3 4">
    <name type="scientific">Elysia chlorotica</name>
    <name type="common">Eastern emerald elysia</name>
    <name type="synonym">Sea slug</name>
    <dbReference type="NCBI Taxonomy" id="188477"/>
    <lineage>
        <taxon>Eukaryota</taxon>
        <taxon>Metazoa</taxon>
        <taxon>Spiralia</taxon>
        <taxon>Lophotrochozoa</taxon>
        <taxon>Mollusca</taxon>
        <taxon>Gastropoda</taxon>
        <taxon>Heterobranchia</taxon>
        <taxon>Euthyneura</taxon>
        <taxon>Panpulmonata</taxon>
        <taxon>Sacoglossa</taxon>
        <taxon>Placobranchoidea</taxon>
        <taxon>Plakobranchidae</taxon>
        <taxon>Elysia</taxon>
    </lineage>
</organism>
<dbReference type="OrthoDB" id="6132992at2759"/>
<dbReference type="PANTHER" id="PTHR24043:SF8">
    <property type="entry name" value="EGF-LIKE DOMAIN-CONTAINING PROTEIN"/>
    <property type="match status" value="1"/>
</dbReference>
<name>A0A433U6X0_ELYCH</name>
<dbReference type="InterPro" id="IPR042635">
    <property type="entry name" value="MEGF10/SREC1/2-like"/>
</dbReference>
<keyword evidence="2" id="KW-0472">Membrane</keyword>
<proteinExistence type="predicted"/>
<keyword evidence="2" id="KW-0812">Transmembrane</keyword>
<feature type="transmembrane region" description="Helical" evidence="2">
    <location>
        <begin position="246"/>
        <end position="268"/>
    </location>
</feature>
<protein>
    <submittedName>
        <fullName evidence="3">Uncharacterized protein</fullName>
    </submittedName>
</protein>
<reference evidence="3 4" key="1">
    <citation type="submission" date="2019-01" db="EMBL/GenBank/DDBJ databases">
        <title>A draft genome assembly of the solar-powered sea slug Elysia chlorotica.</title>
        <authorList>
            <person name="Cai H."/>
            <person name="Li Q."/>
            <person name="Fang X."/>
            <person name="Li J."/>
            <person name="Curtis N.E."/>
            <person name="Altenburger A."/>
            <person name="Shibata T."/>
            <person name="Feng M."/>
            <person name="Maeda T."/>
            <person name="Schwartz J.A."/>
            <person name="Shigenobu S."/>
            <person name="Lundholm N."/>
            <person name="Nishiyama T."/>
            <person name="Yang H."/>
            <person name="Hasebe M."/>
            <person name="Li S."/>
            <person name="Pierce S.K."/>
            <person name="Wang J."/>
        </authorList>
    </citation>
    <scope>NUCLEOTIDE SEQUENCE [LARGE SCALE GENOMIC DNA]</scope>
    <source>
        <strain evidence="3">EC2010</strain>
        <tissue evidence="3">Whole organism of an adult</tissue>
    </source>
</reference>
<comment type="caution">
    <text evidence="3">The sequence shown here is derived from an EMBL/GenBank/DDBJ whole genome shotgun (WGS) entry which is preliminary data.</text>
</comment>
<dbReference type="Proteomes" id="UP000271974">
    <property type="component" value="Unassembled WGS sequence"/>
</dbReference>
<dbReference type="STRING" id="188477.A0A433U6X0"/>
<keyword evidence="2" id="KW-1133">Transmembrane helix</keyword>
<evidence type="ECO:0000256" key="2">
    <source>
        <dbReference type="SAM" id="Phobius"/>
    </source>
</evidence>
<evidence type="ECO:0000313" key="4">
    <source>
        <dbReference type="Proteomes" id="UP000271974"/>
    </source>
</evidence>
<dbReference type="PANTHER" id="PTHR24043">
    <property type="entry name" value="SCAVENGER RECEPTOR CLASS F"/>
    <property type="match status" value="1"/>
</dbReference>
<keyword evidence="1" id="KW-0245">EGF-like domain</keyword>
<keyword evidence="4" id="KW-1185">Reference proteome</keyword>
<dbReference type="GO" id="GO:0005044">
    <property type="term" value="F:scavenger receptor activity"/>
    <property type="evidence" value="ECO:0007669"/>
    <property type="project" value="InterPro"/>
</dbReference>
<accession>A0A433U6X0</accession>
<evidence type="ECO:0000313" key="3">
    <source>
        <dbReference type="EMBL" id="RUS89567.1"/>
    </source>
</evidence>
<sequence>MGYTVDGSPLALTPVYVSTAQCCLERLQGFTITAAPWSITDTPYSYTDPGGPPQNIYTVVPSPRISFPVTQVRLEKDRSGIYFSVCEVKVFGENACPERTFGLRCERKCSCVDQENCFVHSGGCPFGCAKGFIGETCSDCMRGLYGDKCHLRCSKSCAGDGSCNQQDGSCKQCGPGFTGPTCETPCPRGTFGPECRNNCSDQCAGTYTPCHYMDGACYLGCRQWNDSSICIELAEDLRGRASATSLLILAVVTIASLFLIAVSLIVGVKGLRNQATDPAERAVTAHGAQQGAQQGAQRFAHVVQHVAHNAPVSPVLDIEEDDPATANASLESLRFGDSMMSNQPYSRTSLQSNLSEISYITDLE</sequence>